<dbReference type="RefSeq" id="WP_136853064.1">
    <property type="nucleotide sequence ID" value="NZ_SWCI01000005.1"/>
</dbReference>
<accession>A0A4U1BEU7</accession>
<keyword evidence="3" id="KW-1185">Reference proteome</keyword>
<gene>
    <name evidence="2" type="ORF">FCL40_09510</name>
</gene>
<keyword evidence="2" id="KW-0808">Transferase</keyword>
<sequence length="164" mass="18274">MIIRAARPEDAVDICQTMAQPECYGNTLQLPYPTEQMWHQRLSGKPENLHLLVVELQGRVVANGGLELSTAPRRRHVANLGMAVHPEFQGQGVGTALLSALLELADNWLALRRVELEVYTGNQPALALYRKQGFEVEGTAREYAFRDGHYVDALLMARLRPQAG</sequence>
<dbReference type="Proteomes" id="UP000305674">
    <property type="component" value="Unassembled WGS sequence"/>
</dbReference>
<dbReference type="PANTHER" id="PTHR43415:SF3">
    <property type="entry name" value="GNAT-FAMILY ACETYLTRANSFERASE"/>
    <property type="match status" value="1"/>
</dbReference>
<dbReference type="SUPFAM" id="SSF55729">
    <property type="entry name" value="Acyl-CoA N-acyltransferases (Nat)"/>
    <property type="match status" value="1"/>
</dbReference>
<feature type="domain" description="N-acetyltransferase" evidence="1">
    <location>
        <begin position="1"/>
        <end position="161"/>
    </location>
</feature>
<dbReference type="CDD" id="cd04301">
    <property type="entry name" value="NAT_SF"/>
    <property type="match status" value="1"/>
</dbReference>
<dbReference type="Gene3D" id="3.40.630.30">
    <property type="match status" value="1"/>
</dbReference>
<dbReference type="InterPro" id="IPR000182">
    <property type="entry name" value="GNAT_dom"/>
</dbReference>
<evidence type="ECO:0000313" key="2">
    <source>
        <dbReference type="EMBL" id="TKB48870.1"/>
    </source>
</evidence>
<dbReference type="GO" id="GO:0016747">
    <property type="term" value="F:acyltransferase activity, transferring groups other than amino-acyl groups"/>
    <property type="evidence" value="ECO:0007669"/>
    <property type="project" value="InterPro"/>
</dbReference>
<protein>
    <submittedName>
        <fullName evidence="2">GNAT family N-acetyltransferase</fullName>
    </submittedName>
</protein>
<dbReference type="EMBL" id="SWCI01000005">
    <property type="protein sequence ID" value="TKB48870.1"/>
    <property type="molecule type" value="Genomic_DNA"/>
</dbReference>
<dbReference type="Pfam" id="PF00583">
    <property type="entry name" value="Acetyltransf_1"/>
    <property type="match status" value="1"/>
</dbReference>
<dbReference type="PROSITE" id="PS51186">
    <property type="entry name" value="GNAT"/>
    <property type="match status" value="1"/>
</dbReference>
<dbReference type="InterPro" id="IPR016181">
    <property type="entry name" value="Acyl_CoA_acyltransferase"/>
</dbReference>
<comment type="caution">
    <text evidence="2">The sequence shown here is derived from an EMBL/GenBank/DDBJ whole genome shotgun (WGS) entry which is preliminary data.</text>
</comment>
<proteinExistence type="predicted"/>
<dbReference type="PANTHER" id="PTHR43415">
    <property type="entry name" value="SPERMIDINE N(1)-ACETYLTRANSFERASE"/>
    <property type="match status" value="1"/>
</dbReference>
<evidence type="ECO:0000259" key="1">
    <source>
        <dbReference type="PROSITE" id="PS51186"/>
    </source>
</evidence>
<evidence type="ECO:0000313" key="3">
    <source>
        <dbReference type="Proteomes" id="UP000305674"/>
    </source>
</evidence>
<dbReference type="OrthoDB" id="336415at2"/>
<reference evidence="2 3" key="1">
    <citation type="submission" date="2019-04" db="EMBL/GenBank/DDBJ databases">
        <authorList>
            <person name="Hwang J.C."/>
        </authorList>
    </citation>
    <scope>NUCLEOTIDE SEQUENCE [LARGE SCALE GENOMIC DNA]</scope>
    <source>
        <strain evidence="2 3">IMCC35001</strain>
    </source>
</reference>
<organism evidence="2 3">
    <name type="scientific">Ferrimonas sediminicola</name>
    <dbReference type="NCBI Taxonomy" id="2569538"/>
    <lineage>
        <taxon>Bacteria</taxon>
        <taxon>Pseudomonadati</taxon>
        <taxon>Pseudomonadota</taxon>
        <taxon>Gammaproteobacteria</taxon>
        <taxon>Alteromonadales</taxon>
        <taxon>Ferrimonadaceae</taxon>
        <taxon>Ferrimonas</taxon>
    </lineage>
</organism>
<name>A0A4U1BEU7_9GAMM</name>
<dbReference type="AlphaFoldDB" id="A0A4U1BEU7"/>